<feature type="compositionally biased region" description="Basic residues" evidence="1">
    <location>
        <begin position="536"/>
        <end position="548"/>
    </location>
</feature>
<dbReference type="KEGG" id="mnt:21390118"/>
<feature type="compositionally biased region" description="Basic and acidic residues" evidence="1">
    <location>
        <begin position="549"/>
        <end position="559"/>
    </location>
</feature>
<feature type="region of interest" description="Disordered" evidence="1">
    <location>
        <begin position="536"/>
        <end position="562"/>
    </location>
</feature>
<dbReference type="STRING" id="981085.W9SJ48"/>
<accession>W9SJ48</accession>
<dbReference type="OrthoDB" id="755659at2759"/>
<feature type="region of interest" description="Disordered" evidence="1">
    <location>
        <begin position="73"/>
        <end position="98"/>
    </location>
</feature>
<dbReference type="PANTHER" id="PTHR36723:SF1">
    <property type="entry name" value="F22C12.19"/>
    <property type="match status" value="1"/>
</dbReference>
<protein>
    <submittedName>
        <fullName evidence="2">Uncharacterized protein</fullName>
    </submittedName>
</protein>
<evidence type="ECO:0000313" key="3">
    <source>
        <dbReference type="Proteomes" id="UP000030645"/>
    </source>
</evidence>
<gene>
    <name evidence="2" type="ORF">L484_006696</name>
</gene>
<feature type="region of interest" description="Disordered" evidence="1">
    <location>
        <begin position="603"/>
        <end position="655"/>
    </location>
</feature>
<proteinExistence type="predicted"/>
<dbReference type="AlphaFoldDB" id="W9SJ48"/>
<evidence type="ECO:0000256" key="1">
    <source>
        <dbReference type="SAM" id="MobiDB-lite"/>
    </source>
</evidence>
<evidence type="ECO:0000313" key="2">
    <source>
        <dbReference type="EMBL" id="EXC34341.1"/>
    </source>
</evidence>
<sequence length="667" mass="72499">MDAVELPYPVDVAAAPKLMGSVTVKELEACDSDRVSVVVSPSSIECCSSFLSEKAAVRAIDASELASWDKILGSGPRKQDKQLPRNQGEASSGGFHDRCKNGLLLTPKVEGVQLERKAGKVSRSSSLCSKRPRVVQLQDPPVAGVDGIKDLSQKLEKTQLVKQKNNISKRVDKRSSRVPIKTKYESFSVKASLTNFGSAAGGNNFFGVYGLKSDNHDVTKLIEDLPLNELLCGNYESPSLGKDKGKKAASGTETFLHSVRKACSTLVLPRSVQLQTNAETDSCINKKMSPWLLSSVSNEASGVNGDIGDSSAIDMCSSNKDTFIKSETPANPLDLPLYQSLDILQCLALPPPKDLESLLLDASKPALASKNTPDMRSGKQIARRVSLPPFPWSHTSSGHCRTSSDVVKLSTSKGTCQGRWQSIGKIVTSSLDIATCNFTDLESLTYDQSLVPSGLKVACLDRENFRQISSNLTGHGWDSFASCSQGPSVTLESGGKTNHPGNVGHCPKLLAAAQTLYDIATHPSRQNLDRMLRWPKKSSQKAMKARKLKSNEKSEERHATSVSMLQSENLAISEEIIPLKKPKLSHINNKKDFNHIQRDTVNWSAPRSSRSSPGKTIKDSVAADSRHSTANIVKQSCMMPPPPVRVSDNASNGPHKLRKLMPFEWNR</sequence>
<dbReference type="Proteomes" id="UP000030645">
    <property type="component" value="Unassembled WGS sequence"/>
</dbReference>
<dbReference type="eggNOG" id="ENOG502QVBJ">
    <property type="taxonomic scope" value="Eukaryota"/>
</dbReference>
<reference evidence="3" key="1">
    <citation type="submission" date="2013-01" db="EMBL/GenBank/DDBJ databases">
        <title>Draft Genome Sequence of a Mulberry Tree, Morus notabilis C.K. Schneid.</title>
        <authorList>
            <person name="He N."/>
            <person name="Zhao S."/>
        </authorList>
    </citation>
    <scope>NUCLEOTIDE SEQUENCE</scope>
</reference>
<dbReference type="EMBL" id="KE346349">
    <property type="protein sequence ID" value="EXC34341.1"/>
    <property type="molecule type" value="Genomic_DNA"/>
</dbReference>
<dbReference type="PANTHER" id="PTHR36723">
    <property type="entry name" value="F22C12.19"/>
    <property type="match status" value="1"/>
</dbReference>
<name>W9SJ48_9ROSA</name>
<keyword evidence="3" id="KW-1185">Reference proteome</keyword>
<feature type="compositionally biased region" description="Polar residues" evidence="1">
    <location>
        <begin position="603"/>
        <end position="614"/>
    </location>
</feature>
<organism evidence="2 3">
    <name type="scientific">Morus notabilis</name>
    <dbReference type="NCBI Taxonomy" id="981085"/>
    <lineage>
        <taxon>Eukaryota</taxon>
        <taxon>Viridiplantae</taxon>
        <taxon>Streptophyta</taxon>
        <taxon>Embryophyta</taxon>
        <taxon>Tracheophyta</taxon>
        <taxon>Spermatophyta</taxon>
        <taxon>Magnoliopsida</taxon>
        <taxon>eudicotyledons</taxon>
        <taxon>Gunneridae</taxon>
        <taxon>Pentapetalae</taxon>
        <taxon>rosids</taxon>
        <taxon>fabids</taxon>
        <taxon>Rosales</taxon>
        <taxon>Moraceae</taxon>
        <taxon>Moreae</taxon>
        <taxon>Morus</taxon>
    </lineage>
</organism>